<evidence type="ECO:0000313" key="6">
    <source>
        <dbReference type="EMBL" id="MBB6693525.1"/>
    </source>
</evidence>
<feature type="region of interest" description="Disordered" evidence="2">
    <location>
        <begin position="26"/>
        <end position="57"/>
    </location>
</feature>
<comment type="caution">
    <text evidence="6">The sequence shown here is derived from an EMBL/GenBank/DDBJ whole genome shotgun (WGS) entry which is preliminary data.</text>
</comment>
<feature type="domain" description="Solute-binding protein family 3/N-terminal" evidence="4">
    <location>
        <begin position="59"/>
        <end position="283"/>
    </location>
</feature>
<reference evidence="6 7" key="1">
    <citation type="submission" date="2020-08" db="EMBL/GenBank/DDBJ databases">
        <title>Cohnella phylogeny.</title>
        <authorList>
            <person name="Dunlap C."/>
        </authorList>
    </citation>
    <scope>NUCLEOTIDE SEQUENCE [LARGE SCALE GENOMIC DNA]</scope>
    <source>
        <strain evidence="6 7">DSM 25239</strain>
    </source>
</reference>
<proteinExistence type="predicted"/>
<dbReference type="SUPFAM" id="SSF53850">
    <property type="entry name" value="Periplasmic binding protein-like II"/>
    <property type="match status" value="1"/>
</dbReference>
<evidence type="ECO:0000313" key="7">
    <source>
        <dbReference type="Proteomes" id="UP000553776"/>
    </source>
</evidence>
<organism evidence="6 7">
    <name type="scientific">Cohnella xylanilytica</name>
    <dbReference type="NCBI Taxonomy" id="557555"/>
    <lineage>
        <taxon>Bacteria</taxon>
        <taxon>Bacillati</taxon>
        <taxon>Bacillota</taxon>
        <taxon>Bacilli</taxon>
        <taxon>Bacillales</taxon>
        <taxon>Paenibacillaceae</taxon>
        <taxon>Cohnella</taxon>
    </lineage>
</organism>
<evidence type="ECO:0000256" key="1">
    <source>
        <dbReference type="ARBA" id="ARBA00022729"/>
    </source>
</evidence>
<evidence type="ECO:0000256" key="2">
    <source>
        <dbReference type="SAM" id="MobiDB-lite"/>
    </source>
</evidence>
<dbReference type="RefSeq" id="WP_185137509.1">
    <property type="nucleotide sequence ID" value="NZ_JACJVR010000074.1"/>
</dbReference>
<gene>
    <name evidence="6" type="ORF">H7B90_19210</name>
</gene>
<dbReference type="GO" id="GO:0015276">
    <property type="term" value="F:ligand-gated monoatomic ion channel activity"/>
    <property type="evidence" value="ECO:0007669"/>
    <property type="project" value="InterPro"/>
</dbReference>
<keyword evidence="7" id="KW-1185">Reference proteome</keyword>
<dbReference type="PANTHER" id="PTHR35936:SF19">
    <property type="entry name" value="AMINO-ACID-BINDING PROTEIN YXEM-RELATED"/>
    <property type="match status" value="1"/>
</dbReference>
<dbReference type="AlphaFoldDB" id="A0A841TZ67"/>
<dbReference type="InterPro" id="IPR001638">
    <property type="entry name" value="Solute-binding_3/MltF_N"/>
</dbReference>
<dbReference type="EMBL" id="JACJVR010000074">
    <property type="protein sequence ID" value="MBB6693525.1"/>
    <property type="molecule type" value="Genomic_DNA"/>
</dbReference>
<name>A0A841TZ67_9BACL</name>
<feature type="chain" id="PRO_5032541721" evidence="3">
    <location>
        <begin position="26"/>
        <end position="290"/>
    </location>
</feature>
<dbReference type="PANTHER" id="PTHR35936">
    <property type="entry name" value="MEMBRANE-BOUND LYTIC MUREIN TRANSGLYCOSYLASE F"/>
    <property type="match status" value="1"/>
</dbReference>
<sequence length="290" mass="31573">MRAKRRGAFASTVLLLASLALTLGACGKSDSDSSSPPSEAKPSGQVQAQDTSKSGESKTLRFGTASGYYPFTFQNDAGKLDGYDIQVAEAVAEKLGYKVEWTTAEFSGLFGLLDSGKIDAIANEVRMTDERRKKYLFSRPYVYSGTIIVTKKGNDAVKDLASLKGRTVASHYGSAYAKFIEKYDTGKEIALKYYEERSALLKDVSLGRVDAYLTDKVGGPLEIEKTGLPLQVAGPPVDSFENGIPFADNEKNRDFLKRFDEALEQLRSEGVLTELSRKWLGTDVATPPAS</sequence>
<dbReference type="Pfam" id="PF00497">
    <property type="entry name" value="SBP_bac_3"/>
    <property type="match status" value="1"/>
</dbReference>
<dbReference type="Gene3D" id="3.40.190.10">
    <property type="entry name" value="Periplasmic binding protein-like II"/>
    <property type="match status" value="2"/>
</dbReference>
<keyword evidence="1 3" id="KW-0732">Signal</keyword>
<protein>
    <submittedName>
        <fullName evidence="6">Transporter substrate-binding domain-containing protein</fullName>
    </submittedName>
</protein>
<dbReference type="InterPro" id="IPR001320">
    <property type="entry name" value="Iontro_rcpt_C"/>
</dbReference>
<dbReference type="PROSITE" id="PS51257">
    <property type="entry name" value="PROKAR_LIPOPROTEIN"/>
    <property type="match status" value="1"/>
</dbReference>
<dbReference type="Proteomes" id="UP000553776">
    <property type="component" value="Unassembled WGS sequence"/>
</dbReference>
<evidence type="ECO:0000259" key="5">
    <source>
        <dbReference type="SMART" id="SM00079"/>
    </source>
</evidence>
<dbReference type="GO" id="GO:0016020">
    <property type="term" value="C:membrane"/>
    <property type="evidence" value="ECO:0007669"/>
    <property type="project" value="InterPro"/>
</dbReference>
<feature type="domain" description="Ionotropic glutamate receptor C-terminal" evidence="5">
    <location>
        <begin position="59"/>
        <end position="282"/>
    </location>
</feature>
<evidence type="ECO:0000259" key="4">
    <source>
        <dbReference type="SMART" id="SM00062"/>
    </source>
</evidence>
<dbReference type="SMART" id="SM00062">
    <property type="entry name" value="PBPb"/>
    <property type="match status" value="1"/>
</dbReference>
<dbReference type="SMART" id="SM00079">
    <property type="entry name" value="PBPe"/>
    <property type="match status" value="1"/>
</dbReference>
<accession>A0A841TZ67</accession>
<evidence type="ECO:0000256" key="3">
    <source>
        <dbReference type="SAM" id="SignalP"/>
    </source>
</evidence>
<feature type="signal peptide" evidence="3">
    <location>
        <begin position="1"/>
        <end position="25"/>
    </location>
</feature>